<dbReference type="CDD" id="cd11334">
    <property type="entry name" value="AmyAc_TreS"/>
    <property type="match status" value="1"/>
</dbReference>
<evidence type="ECO:0000256" key="7">
    <source>
        <dbReference type="ARBA" id="ARBA00012619"/>
    </source>
</evidence>
<dbReference type="InterPro" id="IPR012810">
    <property type="entry name" value="TreS/a-amylase_N"/>
</dbReference>
<keyword evidence="14" id="KW-0067">ATP-binding</keyword>
<dbReference type="SUPFAM" id="SSF51445">
    <property type="entry name" value="(Trans)glycosidases"/>
    <property type="match status" value="1"/>
</dbReference>
<keyword evidence="15" id="KW-0320">Glycogen biosynthesis</keyword>
<evidence type="ECO:0000256" key="11">
    <source>
        <dbReference type="ARBA" id="ARBA00022723"/>
    </source>
</evidence>
<comment type="catalytic activity">
    <reaction evidence="1">
        <text>D-maltose = alpha,alpha-trehalose</text>
        <dbReference type="Rhea" id="RHEA:15145"/>
        <dbReference type="ChEBI" id="CHEBI:16551"/>
        <dbReference type="ChEBI" id="CHEBI:17306"/>
        <dbReference type="EC" id="5.4.99.16"/>
    </reaction>
</comment>
<name>A0A6J4RN12_9ACTN</name>
<comment type="similarity">
    <text evidence="4">Belongs to the aminoglycoside phosphotransferase family.</text>
</comment>
<evidence type="ECO:0000259" key="21">
    <source>
        <dbReference type="SMART" id="SM00642"/>
    </source>
</evidence>
<evidence type="ECO:0000256" key="15">
    <source>
        <dbReference type="ARBA" id="ARBA00023056"/>
    </source>
</evidence>
<dbReference type="GO" id="GO:0046872">
    <property type="term" value="F:metal ion binding"/>
    <property type="evidence" value="ECO:0007669"/>
    <property type="project" value="UniProtKB-KW"/>
</dbReference>
<reference evidence="22" key="1">
    <citation type="submission" date="2020-02" db="EMBL/GenBank/DDBJ databases">
        <authorList>
            <person name="Meier V. D."/>
        </authorList>
    </citation>
    <scope>NUCLEOTIDE SEQUENCE</scope>
    <source>
        <strain evidence="22">AVDCRST_MAG05</strain>
    </source>
</reference>
<evidence type="ECO:0000256" key="1">
    <source>
        <dbReference type="ARBA" id="ARBA00001595"/>
    </source>
</evidence>
<evidence type="ECO:0000256" key="20">
    <source>
        <dbReference type="SAM" id="MobiDB-lite"/>
    </source>
</evidence>
<evidence type="ECO:0000256" key="5">
    <source>
        <dbReference type="ARBA" id="ARBA00011245"/>
    </source>
</evidence>
<dbReference type="Gene3D" id="3.90.400.10">
    <property type="entry name" value="Oligo-1,6-glucosidase, Domain 2"/>
    <property type="match status" value="1"/>
</dbReference>
<dbReference type="NCBIfam" id="TIGR02456">
    <property type="entry name" value="treS_nterm"/>
    <property type="match status" value="1"/>
</dbReference>
<dbReference type="GO" id="GO:0016740">
    <property type="term" value="F:transferase activity"/>
    <property type="evidence" value="ECO:0007669"/>
    <property type="project" value="UniProtKB-KW"/>
</dbReference>
<dbReference type="Gene3D" id="2.60.40.1180">
    <property type="entry name" value="Golgi alpha-mannosidase II"/>
    <property type="match status" value="1"/>
</dbReference>
<dbReference type="Gene3D" id="3.20.20.80">
    <property type="entry name" value="Glycosidases"/>
    <property type="match status" value="1"/>
</dbReference>
<dbReference type="Gene3D" id="3.90.1200.10">
    <property type="match status" value="1"/>
</dbReference>
<evidence type="ECO:0000256" key="13">
    <source>
        <dbReference type="ARBA" id="ARBA00022837"/>
    </source>
</evidence>
<evidence type="ECO:0000313" key="22">
    <source>
        <dbReference type="EMBL" id="CAA9470553.1"/>
    </source>
</evidence>
<dbReference type="InterPro" id="IPR013780">
    <property type="entry name" value="Glyco_hydro_b"/>
</dbReference>
<dbReference type="AlphaFoldDB" id="A0A6J4RN12"/>
<evidence type="ECO:0000256" key="3">
    <source>
        <dbReference type="ARBA" id="ARBA00005496"/>
    </source>
</evidence>
<dbReference type="InterPro" id="IPR040999">
    <property type="entry name" value="Mak_N_cap"/>
</dbReference>
<evidence type="ECO:0000256" key="18">
    <source>
        <dbReference type="ARBA" id="ARBA00031378"/>
    </source>
</evidence>
<keyword evidence="9" id="KW-0119">Carbohydrate metabolism</keyword>
<comment type="subunit">
    <text evidence="5">Monomer.</text>
</comment>
<dbReference type="Pfam" id="PF16657">
    <property type="entry name" value="Malt_amylase_C"/>
    <property type="match status" value="1"/>
</dbReference>
<evidence type="ECO:0000256" key="12">
    <source>
        <dbReference type="ARBA" id="ARBA00022741"/>
    </source>
</evidence>
<dbReference type="InterPro" id="IPR011009">
    <property type="entry name" value="Kinase-like_dom_sf"/>
</dbReference>
<organism evidence="22">
    <name type="scientific">uncultured Rubrobacteraceae bacterium</name>
    <dbReference type="NCBI Taxonomy" id="349277"/>
    <lineage>
        <taxon>Bacteria</taxon>
        <taxon>Bacillati</taxon>
        <taxon>Actinomycetota</taxon>
        <taxon>Rubrobacteria</taxon>
        <taxon>Rubrobacterales</taxon>
        <taxon>Rubrobacteraceae</taxon>
        <taxon>environmental samples</taxon>
    </lineage>
</organism>
<evidence type="ECO:0000256" key="14">
    <source>
        <dbReference type="ARBA" id="ARBA00022840"/>
    </source>
</evidence>
<evidence type="ECO:0000256" key="10">
    <source>
        <dbReference type="ARBA" id="ARBA00022679"/>
    </source>
</evidence>
<dbReference type="SUPFAM" id="SSF51011">
    <property type="entry name" value="Glycosyl hydrolase domain"/>
    <property type="match status" value="1"/>
</dbReference>
<dbReference type="InterPro" id="IPR017853">
    <property type="entry name" value="GH"/>
</dbReference>
<feature type="region of interest" description="Disordered" evidence="20">
    <location>
        <begin position="1091"/>
        <end position="1119"/>
    </location>
</feature>
<keyword evidence="13" id="KW-0106">Calcium</keyword>
<accession>A0A6J4RN12</accession>
<dbReference type="EMBL" id="CADCVM010000060">
    <property type="protein sequence ID" value="CAA9470553.1"/>
    <property type="molecule type" value="Genomic_DNA"/>
</dbReference>
<gene>
    <name evidence="22" type="ORF">AVDCRST_MAG05-520</name>
</gene>
<dbReference type="FunFam" id="3.20.20.80:FF:000055">
    <property type="entry name" value="Trehalose synthase"/>
    <property type="match status" value="1"/>
</dbReference>
<evidence type="ECO:0000256" key="4">
    <source>
        <dbReference type="ARBA" id="ARBA00006219"/>
    </source>
</evidence>
<dbReference type="GO" id="GO:0047471">
    <property type="term" value="F:maltose alpha-D-glucosyltransferase activity"/>
    <property type="evidence" value="ECO:0007669"/>
    <property type="project" value="UniProtKB-EC"/>
</dbReference>
<dbReference type="Pfam" id="PF18085">
    <property type="entry name" value="Mak_N_cap"/>
    <property type="match status" value="1"/>
</dbReference>
<comment type="pathway">
    <text evidence="2">Glycan biosynthesis; glycogen biosynthesis.</text>
</comment>
<dbReference type="SUPFAM" id="SSF56112">
    <property type="entry name" value="Protein kinase-like (PK-like)"/>
    <property type="match status" value="1"/>
</dbReference>
<keyword evidence="11" id="KW-0479">Metal-binding</keyword>
<dbReference type="Pfam" id="PF00128">
    <property type="entry name" value="Alpha-amylase"/>
    <property type="match status" value="1"/>
</dbReference>
<dbReference type="InterPro" id="IPR012811">
    <property type="entry name" value="TreS_maltokin_C_dom"/>
</dbReference>
<comment type="catalytic activity">
    <reaction evidence="19">
        <text>D-maltose + ATP = alpha-maltose 1-phosphate + ADP + H(+)</text>
        <dbReference type="Rhea" id="RHEA:31915"/>
        <dbReference type="ChEBI" id="CHEBI:15378"/>
        <dbReference type="ChEBI" id="CHEBI:17306"/>
        <dbReference type="ChEBI" id="CHEBI:30616"/>
        <dbReference type="ChEBI" id="CHEBI:63576"/>
        <dbReference type="ChEBI" id="CHEBI:456216"/>
        <dbReference type="EC" id="2.7.1.175"/>
    </reaction>
</comment>
<dbReference type="InterPro" id="IPR032091">
    <property type="entry name" value="Malt_amylase-like_C"/>
</dbReference>
<dbReference type="PANTHER" id="PTHR10357">
    <property type="entry name" value="ALPHA-AMYLASE FAMILY MEMBER"/>
    <property type="match status" value="1"/>
</dbReference>
<sequence>MTEAGSGPDPLWYKDAIIYQLHVKAFFDSDNDGFGDFRGLTQRLDYIKDLGVTAIWLMPFYPSPQRDDGYDISEYKNVHPDHGTRRDARAFVRKAHAKGLKVITELVVNHTSDQHPWFQRARRAPKGSALRNFYVWSDTTRRYEGTPIIFSDTENSNWAWDDVAGQYYWHRFFSHQPDLNLDNPLVFRAVMGVMRFWLDAGVDGLRLDAVPYLVEREGTNNQGLPETHEILRSMRAEMDARYEGRLFLAEANEWPEDLLPYFGEGDECHMAFHFPLMPRVYMAIAQEDRHPIVDIVHQTPEIPDACQWAIFLRNHDELTLEMVTDRERDYMYQTYGNDPRMRVNVGIRRRLAPMMENDRPRIELLNSLLMSMPGTPIVYYGDEIGMGDNIFLGDRDSVRTPMQWTSDRNAGFSRAEPARLYLPPIMDPVYGYEGVNVEAQGRSAGSLLSWMKRIIAVRKAHKAFGRGTMEFLHPGNRKVLAYLREHEDESILCVANLSRSAQPVELGLSRFRGRVPVELLGGSSFPTVGDLPYMVTLPGHSFYWFRLAKDAEPPAWHQENPRLIEPPVLVLPAGRTRHAGDGHAAPLHLPARQLARLEQEGLPNFLGAQRWFAADEDDARGAEISTQSDFGPDRLLALLRVQAGGGLPETPGPQLYFLPLSAAWETGDGEDGVSALMPRAVARLRQRARMGVLYDALADEGFCREVVAAIGEGRSLEMGEGRIVFSGTAAFGEVLGEDALGSLGVRRAEGQANSSLAILDERFVLKAYRRLRKGPNADLEVGRYLTEEGRFGGTPPLAGAVEYETPDGERSTLALLQGFVENQGDGWSYVRDLLTRYFENRLVASWSLEDHERAHEAEEQAAEEAFFAGLMRTLGLRTRELHAAFAAPTDDESFAAEYAPPEEVAGWAGKVGEQLERTLEVLRKRREDLPEDVRLDADRLLALRGEARARVREVSGGEFGAVKTRYHGDYRLGRVLVTGNDFQIVDFEGDPARPLSERRGKHSPLRDVSEMLLSLESAVRHALSNLGAERAERPETLESLAEIWWGRARGAFLEGYAEGAGAASHPEEDVHARALVDLFMLEGALREVRRELEDRPDRSGPPIRGLIQVLEPETGEGGA</sequence>
<keyword evidence="9" id="KW-0321">Glycogen metabolism</keyword>
<feature type="domain" description="Glycosyl hydrolase family 13 catalytic" evidence="21">
    <location>
        <begin position="20"/>
        <end position="419"/>
    </location>
</feature>
<dbReference type="GO" id="GO:0005978">
    <property type="term" value="P:glycogen biosynthetic process"/>
    <property type="evidence" value="ECO:0007669"/>
    <property type="project" value="UniProtKB-UniPathway"/>
</dbReference>
<evidence type="ECO:0000256" key="8">
    <source>
        <dbReference type="ARBA" id="ARBA00013882"/>
    </source>
</evidence>
<dbReference type="InterPro" id="IPR045857">
    <property type="entry name" value="O16G_dom_2"/>
</dbReference>
<evidence type="ECO:0000256" key="19">
    <source>
        <dbReference type="ARBA" id="ARBA00049067"/>
    </source>
</evidence>
<keyword evidence="10" id="KW-0808">Transferase</keyword>
<dbReference type="UniPathway" id="UPA00164"/>
<dbReference type="EC" id="2.7.1.175" evidence="6"/>
<dbReference type="EC" id="5.4.99.16" evidence="7"/>
<protein>
    <recommendedName>
        <fullName evidence="8">Maltokinase</fullName>
        <ecNumber evidence="6">2.7.1.175</ecNumber>
        <ecNumber evidence="7">5.4.99.16</ecNumber>
    </recommendedName>
    <alternativeName>
        <fullName evidence="18">Maltose alpha-D-glucosyltransferase</fullName>
    </alternativeName>
    <alternativeName>
        <fullName evidence="17">Maltose-1-phosphate synthase</fullName>
    </alternativeName>
</protein>
<dbReference type="InterPro" id="IPR006047">
    <property type="entry name" value="GH13_cat_dom"/>
</dbReference>
<evidence type="ECO:0000256" key="9">
    <source>
        <dbReference type="ARBA" id="ARBA00022600"/>
    </source>
</evidence>
<dbReference type="SMART" id="SM00642">
    <property type="entry name" value="Aamy"/>
    <property type="match status" value="1"/>
</dbReference>
<keyword evidence="16 22" id="KW-0413">Isomerase</keyword>
<evidence type="ECO:0000256" key="6">
    <source>
        <dbReference type="ARBA" id="ARBA00011962"/>
    </source>
</evidence>
<dbReference type="NCBIfam" id="TIGR02457">
    <property type="entry name" value="TreS_Cterm"/>
    <property type="match status" value="1"/>
</dbReference>
<dbReference type="GO" id="GO:0005524">
    <property type="term" value="F:ATP binding"/>
    <property type="evidence" value="ECO:0007669"/>
    <property type="project" value="UniProtKB-KW"/>
</dbReference>
<comment type="similarity">
    <text evidence="3">Belongs to the glycosyl hydrolase 13 family. TreS subfamily.</text>
</comment>
<evidence type="ECO:0000256" key="2">
    <source>
        <dbReference type="ARBA" id="ARBA00004964"/>
    </source>
</evidence>
<proteinExistence type="inferred from homology"/>
<keyword evidence="12" id="KW-0547">Nucleotide-binding</keyword>
<evidence type="ECO:0000256" key="16">
    <source>
        <dbReference type="ARBA" id="ARBA00023235"/>
    </source>
</evidence>
<evidence type="ECO:0000256" key="17">
    <source>
        <dbReference type="ARBA" id="ARBA00031251"/>
    </source>
</evidence>
<dbReference type="PANTHER" id="PTHR10357:SF219">
    <property type="entry name" value="MALTOSE ALPHA-D-GLUCOSYLTRANSFERASE"/>
    <property type="match status" value="1"/>
</dbReference>